<keyword evidence="2" id="KW-1185">Reference proteome</keyword>
<comment type="caution">
    <text evidence="1">The sequence shown here is derived from an EMBL/GenBank/DDBJ whole genome shotgun (WGS) entry which is preliminary data.</text>
</comment>
<evidence type="ECO:0000313" key="1">
    <source>
        <dbReference type="EMBL" id="GAA5171009.1"/>
    </source>
</evidence>
<dbReference type="EMBL" id="BAABJP010000045">
    <property type="protein sequence ID" value="GAA5171009.1"/>
    <property type="molecule type" value="Genomic_DNA"/>
</dbReference>
<name>A0ABP9R3B6_9PSEU</name>
<dbReference type="Proteomes" id="UP001428817">
    <property type="component" value="Unassembled WGS sequence"/>
</dbReference>
<evidence type="ECO:0008006" key="3">
    <source>
        <dbReference type="Google" id="ProtNLM"/>
    </source>
</evidence>
<organism evidence="1 2">
    <name type="scientific">Pseudonocardia eucalypti</name>
    <dbReference type="NCBI Taxonomy" id="648755"/>
    <lineage>
        <taxon>Bacteria</taxon>
        <taxon>Bacillati</taxon>
        <taxon>Actinomycetota</taxon>
        <taxon>Actinomycetes</taxon>
        <taxon>Pseudonocardiales</taxon>
        <taxon>Pseudonocardiaceae</taxon>
        <taxon>Pseudonocardia</taxon>
    </lineage>
</organism>
<accession>A0ABP9R3B6</accession>
<evidence type="ECO:0000313" key="2">
    <source>
        <dbReference type="Proteomes" id="UP001428817"/>
    </source>
</evidence>
<reference evidence="2" key="1">
    <citation type="journal article" date="2019" name="Int. J. Syst. Evol. Microbiol.">
        <title>The Global Catalogue of Microorganisms (GCM) 10K type strain sequencing project: providing services to taxonomists for standard genome sequencing and annotation.</title>
        <authorList>
            <consortium name="The Broad Institute Genomics Platform"/>
            <consortium name="The Broad Institute Genome Sequencing Center for Infectious Disease"/>
            <person name="Wu L."/>
            <person name="Ma J."/>
        </authorList>
    </citation>
    <scope>NUCLEOTIDE SEQUENCE [LARGE SCALE GENOMIC DNA]</scope>
    <source>
        <strain evidence="2">JCM 18303</strain>
    </source>
</reference>
<gene>
    <name evidence="1" type="ORF">GCM10023321_68960</name>
</gene>
<proteinExistence type="predicted"/>
<protein>
    <recommendedName>
        <fullName evidence="3">Excreted virulence factor EspC (Type VII ESX diderm)</fullName>
    </recommendedName>
</protein>
<sequence length="122" mass="12502">MVLDRDREWVIGNGHSAERPAGRIPVVADIDADPSALWSRAARISALAHELAAAAEAARVAGIQDVPGGGWSEYADQVLAGTAADVAELAGLAAALHRRAAALAGADTAVTERLSAIRRCLG</sequence>